<accession>T0JFB9</accession>
<name>T0JFB9_9BACT</name>
<dbReference type="AlphaFoldDB" id="T0JFB9"/>
<dbReference type="eggNOG" id="COG2740">
    <property type="taxonomic scope" value="Bacteria"/>
</dbReference>
<reference evidence="1 2" key="1">
    <citation type="submission" date="2013-07" db="EMBL/GenBank/DDBJ databases">
        <title>Sulfurimonas hongkongensis AST-10 Genome Sequencing.</title>
        <authorList>
            <person name="Cai L."/>
            <person name="Zhang T."/>
        </authorList>
    </citation>
    <scope>NUCLEOTIDE SEQUENCE [LARGE SCALE GENOMIC DNA]</scope>
    <source>
        <strain evidence="1 2">AST-10</strain>
    </source>
</reference>
<dbReference type="PATRIC" id="fig|1172190.3.peg.1901"/>
<dbReference type="SUPFAM" id="SSF64376">
    <property type="entry name" value="YlxR-like"/>
    <property type="match status" value="1"/>
</dbReference>
<proteinExistence type="predicted"/>
<keyword evidence="2" id="KW-1185">Reference proteome</keyword>
<dbReference type="InterPro" id="IPR035931">
    <property type="entry name" value="YlxR-like_sf"/>
</dbReference>
<dbReference type="Proteomes" id="UP000015520">
    <property type="component" value="Unassembled WGS sequence"/>
</dbReference>
<dbReference type="STRING" id="1172190.M947_09835"/>
<dbReference type="EMBL" id="AUPZ01000013">
    <property type="protein sequence ID" value="EQB35572.1"/>
    <property type="molecule type" value="Genomic_DNA"/>
</dbReference>
<protein>
    <recommendedName>
        <fullName evidence="3">YlxR domain-containing protein</fullName>
    </recommendedName>
</protein>
<dbReference type="Gene3D" id="3.30.1230.10">
    <property type="entry name" value="YlxR-like"/>
    <property type="match status" value="1"/>
</dbReference>
<evidence type="ECO:0000313" key="1">
    <source>
        <dbReference type="EMBL" id="EQB35572.1"/>
    </source>
</evidence>
<comment type="caution">
    <text evidence="1">The sequence shown here is derived from an EMBL/GenBank/DDBJ whole genome shotgun (WGS) entry which is preliminary data.</text>
</comment>
<evidence type="ECO:0000313" key="2">
    <source>
        <dbReference type="Proteomes" id="UP000015520"/>
    </source>
</evidence>
<organism evidence="1 2">
    <name type="scientific">Sulfurimonas hongkongensis</name>
    <dbReference type="NCBI Taxonomy" id="1172190"/>
    <lineage>
        <taxon>Bacteria</taxon>
        <taxon>Pseudomonadati</taxon>
        <taxon>Campylobacterota</taxon>
        <taxon>Epsilonproteobacteria</taxon>
        <taxon>Campylobacterales</taxon>
        <taxon>Sulfurimonadaceae</taxon>
        <taxon>Sulfurimonas</taxon>
    </lineage>
</organism>
<gene>
    <name evidence="1" type="ORF">M947_09835</name>
</gene>
<evidence type="ECO:0008006" key="3">
    <source>
        <dbReference type="Google" id="ProtNLM"/>
    </source>
</evidence>
<sequence>MCVSCRARDAQSKMLRLQCTDGSLERFKGYGRSFYLCNECILSEKKVTKALMRECKSPDRDRLINKLKEIITDDRKS</sequence>